<name>A0A9N9HZL1_9GLOM</name>
<reference evidence="1" key="1">
    <citation type="submission" date="2021-06" db="EMBL/GenBank/DDBJ databases">
        <authorList>
            <person name="Kallberg Y."/>
            <person name="Tangrot J."/>
            <person name="Rosling A."/>
        </authorList>
    </citation>
    <scope>NUCLEOTIDE SEQUENCE</scope>
    <source>
        <strain evidence="1">FL130A</strain>
    </source>
</reference>
<evidence type="ECO:0000313" key="1">
    <source>
        <dbReference type="EMBL" id="CAG8713130.1"/>
    </source>
</evidence>
<dbReference type="AlphaFoldDB" id="A0A9N9HZL1"/>
<dbReference type="EMBL" id="CAJVPS010023284">
    <property type="protein sequence ID" value="CAG8713130.1"/>
    <property type="molecule type" value="Genomic_DNA"/>
</dbReference>
<feature type="non-terminal residue" evidence="1">
    <location>
        <position position="88"/>
    </location>
</feature>
<evidence type="ECO:0000313" key="2">
    <source>
        <dbReference type="Proteomes" id="UP000789508"/>
    </source>
</evidence>
<comment type="caution">
    <text evidence="1">The sequence shown here is derived from an EMBL/GenBank/DDBJ whole genome shotgun (WGS) entry which is preliminary data.</text>
</comment>
<protein>
    <submittedName>
        <fullName evidence="1">12238_t:CDS:1</fullName>
    </submittedName>
</protein>
<sequence>MSNDIIAKYQIRLLNQKILFSSENNMLLDGIAQIVDLPSNPKEYSQEQSFQSDLDNDIAADNLLRTVTIRNFNSQVKKIVQHVISTMK</sequence>
<dbReference type="Proteomes" id="UP000789508">
    <property type="component" value="Unassembled WGS sequence"/>
</dbReference>
<proteinExistence type="predicted"/>
<organism evidence="1 2">
    <name type="scientific">Ambispora leptoticha</name>
    <dbReference type="NCBI Taxonomy" id="144679"/>
    <lineage>
        <taxon>Eukaryota</taxon>
        <taxon>Fungi</taxon>
        <taxon>Fungi incertae sedis</taxon>
        <taxon>Mucoromycota</taxon>
        <taxon>Glomeromycotina</taxon>
        <taxon>Glomeromycetes</taxon>
        <taxon>Archaeosporales</taxon>
        <taxon>Ambisporaceae</taxon>
        <taxon>Ambispora</taxon>
    </lineage>
</organism>
<accession>A0A9N9HZL1</accession>
<gene>
    <name evidence="1" type="ORF">ALEPTO_LOCUS11976</name>
</gene>
<keyword evidence="2" id="KW-1185">Reference proteome</keyword>